<reference evidence="3 4" key="1">
    <citation type="journal article" date="2022" name="Syst. Appl. Microbiol.">
        <title>Rhodopirellula aestuarii sp. nov., a novel member of the genus Rhodopirellula isolated from brackish sediments collected in the Tagus River estuary, Portugal.</title>
        <authorList>
            <person name="Vitorino I.R."/>
            <person name="Klimek D."/>
            <person name="Calusinska M."/>
            <person name="Lobo-da-Cunha A."/>
            <person name="Vasconcelos V."/>
            <person name="Lage O.M."/>
        </authorList>
    </citation>
    <scope>NUCLEOTIDE SEQUENCE [LARGE SCALE GENOMIC DNA]</scope>
    <source>
        <strain evidence="3 4">ICT_H3.1</strain>
    </source>
</reference>
<keyword evidence="1" id="KW-1133">Transmembrane helix</keyword>
<dbReference type="RefSeq" id="WP_250932862.1">
    <property type="nucleotide sequence ID" value="NZ_JAMQBK010000097.1"/>
</dbReference>
<protein>
    <submittedName>
        <fullName evidence="3">DUF5060 domain-containing protein</fullName>
    </submittedName>
</protein>
<dbReference type="InterPro" id="IPR032260">
    <property type="entry name" value="DUF5060"/>
</dbReference>
<dbReference type="EMBL" id="JAMQBK010000097">
    <property type="protein sequence ID" value="MCM2374759.1"/>
    <property type="molecule type" value="Genomic_DNA"/>
</dbReference>
<keyword evidence="1" id="KW-0472">Membrane</keyword>
<accession>A0ABT0UCZ2</accession>
<keyword evidence="1" id="KW-0812">Transmembrane</keyword>
<name>A0ABT0UCZ2_9BACT</name>
<evidence type="ECO:0000313" key="4">
    <source>
        <dbReference type="Proteomes" id="UP001202961"/>
    </source>
</evidence>
<proteinExistence type="predicted"/>
<sequence length="662" mass="74128">MRDNDRLSIYVGSILATTTVMWIFPARALSTTSARPTWTQVTTQTRTIIMQVWKCFAILTAFLAISPSVNPLFGDDSIQGDPITWHPMSICFDGPTASETDSEPNPFLDYRLQVEFKGPSGQTYDVAGYFDGDGQGGANGNVWQVMFAPDEGGEWTYQASFRSGKSVAVSLEADAGTAVAFDGDKGSFVVALRDPSAFGFLKWGRLEYVGGHYLKFRDGPYWIRGGADSPENFLAYEGFDNTPASHSYTDHVSDWREGDPDWNDGSGKAIIGVLNSLAEQHVNSIYFLTMNVGGDGDDVWPWSGKPARKGSQQDDNRHFDLSKLRQWGTVFAHAQRQGINLHFVFNEAEVANKKELDDGELGIERKLYYREMIARFGHHNALSWNLCEEYNVGFDFGADRIRSFADYVQAVDPYDHPISVHSAHDPLAALKFTFGDPRFSLTSVQLNQRRIDTLAEDFREATTNAGRPLPISMDEFVLDVGQKESWKPFDRPVLHRKQKIWPTLMSGGQIEFILEDLLGTESFKTPQQTELWKSLRIARTFMEDHLPFWEMQPADELVDDEAMLEVGLGSGRSFQLGAQVFRKPGEIYAIYFPVATETGRTDLSEATGRFHARWFSPRSGQFEGNPIEVVGGQSIEIGQPPAEPEQDWALLLNAVSKPNQQP</sequence>
<feature type="domain" description="DUF5060" evidence="2">
    <location>
        <begin position="84"/>
        <end position="162"/>
    </location>
</feature>
<organism evidence="3 4">
    <name type="scientific">Aporhodopirellula aestuarii</name>
    <dbReference type="NCBI Taxonomy" id="2950107"/>
    <lineage>
        <taxon>Bacteria</taxon>
        <taxon>Pseudomonadati</taxon>
        <taxon>Planctomycetota</taxon>
        <taxon>Planctomycetia</taxon>
        <taxon>Pirellulales</taxon>
        <taxon>Pirellulaceae</taxon>
        <taxon>Aporhodopirellula</taxon>
    </lineage>
</organism>
<dbReference type="Gene3D" id="2.60.40.10">
    <property type="entry name" value="Immunoglobulins"/>
    <property type="match status" value="1"/>
</dbReference>
<dbReference type="Pfam" id="PF16586">
    <property type="entry name" value="DUF5060"/>
    <property type="match status" value="1"/>
</dbReference>
<dbReference type="Gene3D" id="3.20.20.80">
    <property type="entry name" value="Glycosidases"/>
    <property type="match status" value="1"/>
</dbReference>
<evidence type="ECO:0000313" key="3">
    <source>
        <dbReference type="EMBL" id="MCM2374759.1"/>
    </source>
</evidence>
<gene>
    <name evidence="3" type="ORF">NB063_29395</name>
</gene>
<evidence type="ECO:0000256" key="1">
    <source>
        <dbReference type="SAM" id="Phobius"/>
    </source>
</evidence>
<evidence type="ECO:0000259" key="2">
    <source>
        <dbReference type="Pfam" id="PF16586"/>
    </source>
</evidence>
<keyword evidence="4" id="KW-1185">Reference proteome</keyword>
<dbReference type="InterPro" id="IPR013783">
    <property type="entry name" value="Ig-like_fold"/>
</dbReference>
<dbReference type="Proteomes" id="UP001202961">
    <property type="component" value="Unassembled WGS sequence"/>
</dbReference>
<feature type="transmembrane region" description="Helical" evidence="1">
    <location>
        <begin position="7"/>
        <end position="25"/>
    </location>
</feature>
<comment type="caution">
    <text evidence="3">The sequence shown here is derived from an EMBL/GenBank/DDBJ whole genome shotgun (WGS) entry which is preliminary data.</text>
</comment>